<sequence>MDREEARVRGARAAAELSARDIRAVAVTWVDNAGVTRVKGVPTGRLAQAAAWGVGASPVFDVFLVDDSTTTSAHVGGPVGDLRLHPDLDQLTPLAAQPGWAWAPADKWTQEGVASPTCQRGFARRAVERAAAAGLTFSMAFEVEWFVGAPDGTPACAGSAYGMNRLVAVSDYLTDLLETLDHQGVPVEQLHPEYAAGQFELSVAPADPVAAADLMVLVRQTIRAVSARHGFGASFAPVVVPDRVGNGAHLHFSAHADGVNLFAGGPGPHGMTARGEGLLAAVLSRVPALVAIGAPSVSSHLRLVPQRWAGAYQCWGLENREAVLRFVTGPVGARDTAANAELKCVDGSANPYLVVGAVIAAALGAGAAGAGAGGGAAGGVLPQEVTVDPATLAAPPPRLPESVAAALDALDADDALPAALGPELYAAYVAVHRAEAELFDGWARAEIAEAVRWTY</sequence>
<organism evidence="6 7">
    <name type="scientific">Longispora fulva</name>
    <dbReference type="NCBI Taxonomy" id="619741"/>
    <lineage>
        <taxon>Bacteria</taxon>
        <taxon>Bacillati</taxon>
        <taxon>Actinomycetota</taxon>
        <taxon>Actinomycetes</taxon>
        <taxon>Micromonosporales</taxon>
        <taxon>Micromonosporaceae</taxon>
        <taxon>Longispora</taxon>
    </lineage>
</organism>
<gene>
    <name evidence="6" type="ORF">IW245_001693</name>
</gene>
<keyword evidence="7" id="KW-1185">Reference proteome</keyword>
<proteinExistence type="inferred from homology"/>
<accession>A0A8J7KH23</accession>
<dbReference type="EC" id="6.3.1.2" evidence="6"/>
<comment type="caution">
    <text evidence="6">The sequence shown here is derived from an EMBL/GenBank/DDBJ whole genome shotgun (WGS) entry which is preliminary data.</text>
</comment>
<evidence type="ECO:0000313" key="6">
    <source>
        <dbReference type="EMBL" id="MBG6135499.1"/>
    </source>
</evidence>
<reference evidence="6" key="1">
    <citation type="submission" date="2020-11" db="EMBL/GenBank/DDBJ databases">
        <title>Sequencing the genomes of 1000 actinobacteria strains.</title>
        <authorList>
            <person name="Klenk H.-P."/>
        </authorList>
    </citation>
    <scope>NUCLEOTIDE SEQUENCE</scope>
    <source>
        <strain evidence="6">DSM 45356</strain>
    </source>
</reference>
<dbReference type="PANTHER" id="PTHR43785">
    <property type="entry name" value="GAMMA-GLUTAMYLPUTRESCINE SYNTHETASE"/>
    <property type="match status" value="1"/>
</dbReference>
<protein>
    <submittedName>
        <fullName evidence="6">Glutamine synthetase</fullName>
        <ecNumber evidence="6">6.3.1.2</ecNumber>
    </submittedName>
</protein>
<keyword evidence="2 6" id="KW-0436">Ligase</keyword>
<dbReference type="SUPFAM" id="SSF55931">
    <property type="entry name" value="Glutamine synthetase/guanido kinase"/>
    <property type="match status" value="1"/>
</dbReference>
<evidence type="ECO:0000259" key="5">
    <source>
        <dbReference type="PROSITE" id="PS51987"/>
    </source>
</evidence>
<dbReference type="GO" id="GO:0006542">
    <property type="term" value="P:glutamine biosynthetic process"/>
    <property type="evidence" value="ECO:0007669"/>
    <property type="project" value="InterPro"/>
</dbReference>
<dbReference type="EMBL" id="JADOUF010000001">
    <property type="protein sequence ID" value="MBG6135499.1"/>
    <property type="molecule type" value="Genomic_DNA"/>
</dbReference>
<dbReference type="Gene3D" id="3.10.20.70">
    <property type="entry name" value="Glutamine synthetase, N-terminal domain"/>
    <property type="match status" value="1"/>
</dbReference>
<dbReference type="InterPro" id="IPR008146">
    <property type="entry name" value="Gln_synth_cat_dom"/>
</dbReference>
<dbReference type="GO" id="GO:0004356">
    <property type="term" value="F:glutamine synthetase activity"/>
    <property type="evidence" value="ECO:0007669"/>
    <property type="project" value="UniProtKB-EC"/>
</dbReference>
<dbReference type="InterPro" id="IPR036651">
    <property type="entry name" value="Gln_synt_N_sf"/>
</dbReference>
<evidence type="ECO:0000256" key="1">
    <source>
        <dbReference type="ARBA" id="ARBA00009897"/>
    </source>
</evidence>
<dbReference type="AlphaFoldDB" id="A0A8J7KH23"/>
<evidence type="ECO:0000256" key="4">
    <source>
        <dbReference type="RuleBase" id="RU000384"/>
    </source>
</evidence>
<evidence type="ECO:0000256" key="3">
    <source>
        <dbReference type="PROSITE-ProRule" id="PRU01331"/>
    </source>
</evidence>
<dbReference type="Pfam" id="PF00120">
    <property type="entry name" value="Gln-synt_C"/>
    <property type="match status" value="1"/>
</dbReference>
<dbReference type="RefSeq" id="WP_197002598.1">
    <property type="nucleotide sequence ID" value="NZ_BONS01000002.1"/>
</dbReference>
<dbReference type="Gene3D" id="3.30.590.10">
    <property type="entry name" value="Glutamine synthetase/guanido kinase, catalytic domain"/>
    <property type="match status" value="1"/>
</dbReference>
<comment type="similarity">
    <text evidence="1 3 4">Belongs to the glutamine synthetase family.</text>
</comment>
<dbReference type="SMART" id="SM01230">
    <property type="entry name" value="Gln-synt_C"/>
    <property type="match status" value="1"/>
</dbReference>
<dbReference type="PROSITE" id="PS51987">
    <property type="entry name" value="GS_CATALYTIC"/>
    <property type="match status" value="1"/>
</dbReference>
<dbReference type="InterPro" id="IPR014746">
    <property type="entry name" value="Gln_synth/guanido_kin_cat_dom"/>
</dbReference>
<dbReference type="Proteomes" id="UP000622552">
    <property type="component" value="Unassembled WGS sequence"/>
</dbReference>
<evidence type="ECO:0000313" key="7">
    <source>
        <dbReference type="Proteomes" id="UP000622552"/>
    </source>
</evidence>
<feature type="domain" description="GS catalytic" evidence="5">
    <location>
        <begin position="119"/>
        <end position="455"/>
    </location>
</feature>
<evidence type="ECO:0000256" key="2">
    <source>
        <dbReference type="ARBA" id="ARBA00022598"/>
    </source>
</evidence>
<name>A0A8J7KH23_9ACTN</name>
<dbReference type="PANTHER" id="PTHR43785:SF12">
    <property type="entry name" value="TYPE-1 GLUTAMINE SYNTHETASE 2"/>
    <property type="match status" value="1"/>
</dbReference>